<dbReference type="GO" id="GO:0003677">
    <property type="term" value="F:DNA binding"/>
    <property type="evidence" value="ECO:0007669"/>
    <property type="project" value="UniProtKB-KW"/>
</dbReference>
<sequence length="292" mass="31027">MTQKKLSLSQLRALEAVARTGSFSAAAKELGVSQPSISNQVQAIESRFKTRLVSKSGYTTSPTAALSGLLPRVRAVLSLCDDLERDLESHLTLTAGELRIGYSTYQLAIPRISHFMSLHPDVAIEARAMATEDLLDLLDEGLIDIGFITGKEIPNQLAGQKLVTTRIVLAAPPDHPLAQKSPIDWADVEGVPLIQREGASGTRKIFDGAAKVAGAVPKTILALGSWGSIASLIRSGIGLGVAMEAEISDRDGCVPVPINDPALTATHFVVCQKDMARVAAVQAFMRTLPQGI</sequence>
<dbReference type="InterPro" id="IPR036388">
    <property type="entry name" value="WH-like_DNA-bd_sf"/>
</dbReference>
<dbReference type="Gene3D" id="3.40.190.290">
    <property type="match status" value="1"/>
</dbReference>
<dbReference type="OrthoDB" id="8479870at2"/>
<evidence type="ECO:0000256" key="1">
    <source>
        <dbReference type="ARBA" id="ARBA00009437"/>
    </source>
</evidence>
<dbReference type="RefSeq" id="WP_150496022.1">
    <property type="nucleotide sequence ID" value="NZ_BMFA01000005.1"/>
</dbReference>
<reference evidence="6" key="1">
    <citation type="journal article" date="2014" name="Int. J. Syst. Evol. Microbiol.">
        <title>Complete genome sequence of Corynebacterium casei LMG S-19264T (=DSM 44701T), isolated from a smear-ripened cheese.</title>
        <authorList>
            <consortium name="US DOE Joint Genome Institute (JGI-PGF)"/>
            <person name="Walter F."/>
            <person name="Albersmeier A."/>
            <person name="Kalinowski J."/>
            <person name="Ruckert C."/>
        </authorList>
    </citation>
    <scope>NUCLEOTIDE SEQUENCE</scope>
    <source>
        <strain evidence="6">CGMCC 1.12426</strain>
    </source>
</reference>
<evidence type="ECO:0000256" key="3">
    <source>
        <dbReference type="ARBA" id="ARBA00023125"/>
    </source>
</evidence>
<dbReference type="InterPro" id="IPR036390">
    <property type="entry name" value="WH_DNA-bd_sf"/>
</dbReference>
<comment type="similarity">
    <text evidence="1">Belongs to the LysR transcriptional regulatory family.</text>
</comment>
<evidence type="ECO:0000259" key="5">
    <source>
        <dbReference type="PROSITE" id="PS50931"/>
    </source>
</evidence>
<dbReference type="AlphaFoldDB" id="A0A916TIH3"/>
<keyword evidence="4" id="KW-0804">Transcription</keyword>
<evidence type="ECO:0000313" key="6">
    <source>
        <dbReference type="EMBL" id="GGB46924.1"/>
    </source>
</evidence>
<dbReference type="InterPro" id="IPR000847">
    <property type="entry name" value="LysR_HTH_N"/>
</dbReference>
<dbReference type="GO" id="GO:0003700">
    <property type="term" value="F:DNA-binding transcription factor activity"/>
    <property type="evidence" value="ECO:0007669"/>
    <property type="project" value="InterPro"/>
</dbReference>
<keyword evidence="2" id="KW-0805">Transcription regulation</keyword>
<dbReference type="Pfam" id="PF00126">
    <property type="entry name" value="HTH_1"/>
    <property type="match status" value="1"/>
</dbReference>
<dbReference type="SUPFAM" id="SSF53850">
    <property type="entry name" value="Periplasmic binding protein-like II"/>
    <property type="match status" value="1"/>
</dbReference>
<dbReference type="CDD" id="cd05466">
    <property type="entry name" value="PBP2_LTTR_substrate"/>
    <property type="match status" value="1"/>
</dbReference>
<name>A0A916TIH3_9HYPH</name>
<comment type="caution">
    <text evidence="6">The sequence shown here is derived from an EMBL/GenBank/DDBJ whole genome shotgun (WGS) entry which is preliminary data.</text>
</comment>
<dbReference type="Pfam" id="PF03466">
    <property type="entry name" value="LysR_substrate"/>
    <property type="match status" value="1"/>
</dbReference>
<feature type="domain" description="HTH lysR-type" evidence="5">
    <location>
        <begin position="6"/>
        <end position="63"/>
    </location>
</feature>
<dbReference type="InterPro" id="IPR005119">
    <property type="entry name" value="LysR_subst-bd"/>
</dbReference>
<dbReference type="PRINTS" id="PR00039">
    <property type="entry name" value="HTHLYSR"/>
</dbReference>
<accession>A0A916TIH3</accession>
<proteinExistence type="inferred from homology"/>
<dbReference type="SUPFAM" id="SSF46785">
    <property type="entry name" value="Winged helix' DNA-binding domain"/>
    <property type="match status" value="1"/>
</dbReference>
<dbReference type="Proteomes" id="UP000605148">
    <property type="component" value="Unassembled WGS sequence"/>
</dbReference>
<dbReference type="PROSITE" id="PS50931">
    <property type="entry name" value="HTH_LYSR"/>
    <property type="match status" value="1"/>
</dbReference>
<dbReference type="PANTHER" id="PTHR30346:SF28">
    <property type="entry name" value="HTH-TYPE TRANSCRIPTIONAL REGULATOR CYNR"/>
    <property type="match status" value="1"/>
</dbReference>
<dbReference type="Gene3D" id="1.10.10.10">
    <property type="entry name" value="Winged helix-like DNA-binding domain superfamily/Winged helix DNA-binding domain"/>
    <property type="match status" value="1"/>
</dbReference>
<keyword evidence="7" id="KW-1185">Reference proteome</keyword>
<evidence type="ECO:0000256" key="2">
    <source>
        <dbReference type="ARBA" id="ARBA00023015"/>
    </source>
</evidence>
<organism evidence="6 7">
    <name type="scientific">Roseibium aquae</name>
    <dbReference type="NCBI Taxonomy" id="1323746"/>
    <lineage>
        <taxon>Bacteria</taxon>
        <taxon>Pseudomonadati</taxon>
        <taxon>Pseudomonadota</taxon>
        <taxon>Alphaproteobacteria</taxon>
        <taxon>Hyphomicrobiales</taxon>
        <taxon>Stappiaceae</taxon>
        <taxon>Roseibium</taxon>
    </lineage>
</organism>
<dbReference type="EMBL" id="BMFA01000005">
    <property type="protein sequence ID" value="GGB46924.1"/>
    <property type="molecule type" value="Genomic_DNA"/>
</dbReference>
<dbReference type="GO" id="GO:0032993">
    <property type="term" value="C:protein-DNA complex"/>
    <property type="evidence" value="ECO:0007669"/>
    <property type="project" value="TreeGrafter"/>
</dbReference>
<evidence type="ECO:0000256" key="4">
    <source>
        <dbReference type="ARBA" id="ARBA00023163"/>
    </source>
</evidence>
<protein>
    <submittedName>
        <fullName evidence="6">Transcriptional regulator</fullName>
    </submittedName>
</protein>
<reference evidence="6" key="2">
    <citation type="submission" date="2020-09" db="EMBL/GenBank/DDBJ databases">
        <authorList>
            <person name="Sun Q."/>
            <person name="Zhou Y."/>
        </authorList>
    </citation>
    <scope>NUCLEOTIDE SEQUENCE</scope>
    <source>
        <strain evidence="6">CGMCC 1.12426</strain>
    </source>
</reference>
<keyword evidence="3" id="KW-0238">DNA-binding</keyword>
<evidence type="ECO:0000313" key="7">
    <source>
        <dbReference type="Proteomes" id="UP000605148"/>
    </source>
</evidence>
<dbReference type="PANTHER" id="PTHR30346">
    <property type="entry name" value="TRANSCRIPTIONAL DUAL REGULATOR HCAR-RELATED"/>
    <property type="match status" value="1"/>
</dbReference>
<gene>
    <name evidence="6" type="ORF">GCM10011316_18810</name>
</gene>